<dbReference type="AlphaFoldDB" id="A0A9X2VSM1"/>
<keyword evidence="3" id="KW-0489">Methyltransferase</keyword>
<dbReference type="PANTHER" id="PTHR43685:SF2">
    <property type="entry name" value="GLYCOSYLTRANSFERASE 2-LIKE DOMAIN-CONTAINING PROTEIN"/>
    <property type="match status" value="1"/>
</dbReference>
<sequence>MGNYEFDFNEAGPYGSAVRLLSTSAPEGRVVLDVGCGAGAVAGPLGALGATYVGLDLDEESVAALTERGVEAHVLDLTRPDLREALDKVVNGRRVAAVLCLDVLEHVPDPKSVLEVLASLAAEQSDVELVVSVPNVGHVDLARQLLAGRWDMTESGLLDRTHVRFFTERTLTELMVSTGWYEAAREDFVLNRSDQSRAGHPLFEPKSTLGALVDQVRSGADEHGKVNQFVRRYHRGAARVAVAVEEEQPFLTVVMRTQGKRPDTLVDVLCCLGAQTDLDFEVVMVVHDSSMETEVRGVVDQFEGNLAHRVTVVPCDGGTRGRPANAGLAAARGEYVVFLDDDDLVTANWVENIKSGARTSPGTLVRWWAAEQHREWAPNGLLATHTATGPLTPTYATRFDMVKHIRQNETPFHCFAFPRVLVEMGFRFDESLTVCEDWEFLVRAASFCGVHDTEEMTSIYNKWSEKSSSHAVATDEWLVMRSMVHVALDEKPLLLPPGSVRSLDRRLEREEVLQRRIDALEGELAAVRAQLAHTEQVSTNAHFALSELRASTSWKVSAPVRLAGAVAKKAREKRQS</sequence>
<dbReference type="PANTHER" id="PTHR43685">
    <property type="entry name" value="GLYCOSYLTRANSFERASE"/>
    <property type="match status" value="1"/>
</dbReference>
<dbReference type="InterPro" id="IPR050834">
    <property type="entry name" value="Glycosyltransf_2"/>
</dbReference>
<dbReference type="Gene3D" id="3.40.50.150">
    <property type="entry name" value="Vaccinia Virus protein VP39"/>
    <property type="match status" value="1"/>
</dbReference>
<dbReference type="Pfam" id="PF13489">
    <property type="entry name" value="Methyltransf_23"/>
    <property type="match status" value="1"/>
</dbReference>
<comment type="caution">
    <text evidence="3">The sequence shown here is derived from an EMBL/GenBank/DDBJ whole genome shotgun (WGS) entry which is preliminary data.</text>
</comment>
<dbReference type="EMBL" id="JANYMP010000022">
    <property type="protein sequence ID" value="MCS7482118.1"/>
    <property type="molecule type" value="Genomic_DNA"/>
</dbReference>
<gene>
    <name evidence="3" type="ORF">NZH93_35165</name>
</gene>
<name>A0A9X2VSM1_9PSEU</name>
<dbReference type="SUPFAM" id="SSF53448">
    <property type="entry name" value="Nucleotide-diphospho-sugar transferases"/>
    <property type="match status" value="1"/>
</dbReference>
<evidence type="ECO:0000259" key="2">
    <source>
        <dbReference type="Pfam" id="PF00535"/>
    </source>
</evidence>
<accession>A0A9X2VSM1</accession>
<organism evidence="3 4">
    <name type="scientific">Umezawaea endophytica</name>
    <dbReference type="NCBI Taxonomy" id="1654476"/>
    <lineage>
        <taxon>Bacteria</taxon>
        <taxon>Bacillati</taxon>
        <taxon>Actinomycetota</taxon>
        <taxon>Actinomycetes</taxon>
        <taxon>Pseudonocardiales</taxon>
        <taxon>Pseudonocardiaceae</taxon>
        <taxon>Umezawaea</taxon>
    </lineage>
</organism>
<feature type="coiled-coil region" evidence="1">
    <location>
        <begin position="503"/>
        <end position="537"/>
    </location>
</feature>
<evidence type="ECO:0000256" key="1">
    <source>
        <dbReference type="SAM" id="Coils"/>
    </source>
</evidence>
<evidence type="ECO:0000313" key="3">
    <source>
        <dbReference type="EMBL" id="MCS7482118.1"/>
    </source>
</evidence>
<keyword evidence="1" id="KW-0175">Coiled coil</keyword>
<dbReference type="CDD" id="cd02440">
    <property type="entry name" value="AdoMet_MTases"/>
    <property type="match status" value="1"/>
</dbReference>
<reference evidence="3" key="1">
    <citation type="submission" date="2022-08" db="EMBL/GenBank/DDBJ databases">
        <authorList>
            <person name="Tistechok S."/>
            <person name="Samborskyy M."/>
            <person name="Roman I."/>
        </authorList>
    </citation>
    <scope>NUCLEOTIDE SEQUENCE</scope>
    <source>
        <strain evidence="3">DSM 103496</strain>
    </source>
</reference>
<feature type="domain" description="Glycosyltransferase 2-like" evidence="2">
    <location>
        <begin position="259"/>
        <end position="353"/>
    </location>
</feature>
<protein>
    <submittedName>
        <fullName evidence="3">Methyltransferase domain-containing protein</fullName>
    </submittedName>
</protein>
<dbReference type="SUPFAM" id="SSF53335">
    <property type="entry name" value="S-adenosyl-L-methionine-dependent methyltransferases"/>
    <property type="match status" value="1"/>
</dbReference>
<dbReference type="GO" id="GO:0008168">
    <property type="term" value="F:methyltransferase activity"/>
    <property type="evidence" value="ECO:0007669"/>
    <property type="project" value="UniProtKB-KW"/>
</dbReference>
<dbReference type="InterPro" id="IPR001173">
    <property type="entry name" value="Glyco_trans_2-like"/>
</dbReference>
<keyword evidence="4" id="KW-1185">Reference proteome</keyword>
<dbReference type="InterPro" id="IPR029063">
    <property type="entry name" value="SAM-dependent_MTases_sf"/>
</dbReference>
<evidence type="ECO:0000313" key="4">
    <source>
        <dbReference type="Proteomes" id="UP001141259"/>
    </source>
</evidence>
<dbReference type="InterPro" id="IPR029044">
    <property type="entry name" value="Nucleotide-diphossugar_trans"/>
</dbReference>
<dbReference type="CDD" id="cd00761">
    <property type="entry name" value="Glyco_tranf_GTA_type"/>
    <property type="match status" value="1"/>
</dbReference>
<dbReference type="RefSeq" id="WP_259627600.1">
    <property type="nucleotide sequence ID" value="NZ_JANYMP010000022.1"/>
</dbReference>
<dbReference type="Proteomes" id="UP001141259">
    <property type="component" value="Unassembled WGS sequence"/>
</dbReference>
<proteinExistence type="predicted"/>
<dbReference type="Pfam" id="PF00535">
    <property type="entry name" value="Glycos_transf_2"/>
    <property type="match status" value="1"/>
</dbReference>
<dbReference type="Gene3D" id="3.90.550.10">
    <property type="entry name" value="Spore Coat Polysaccharide Biosynthesis Protein SpsA, Chain A"/>
    <property type="match status" value="1"/>
</dbReference>
<dbReference type="GO" id="GO:0032259">
    <property type="term" value="P:methylation"/>
    <property type="evidence" value="ECO:0007669"/>
    <property type="project" value="UniProtKB-KW"/>
</dbReference>
<keyword evidence="3" id="KW-0808">Transferase</keyword>